<proteinExistence type="inferred from homology"/>
<gene>
    <name evidence="7" type="ORF">Aru02nite_57400</name>
</gene>
<comment type="caution">
    <text evidence="7">The sequence shown here is derived from an EMBL/GenBank/DDBJ whole genome shotgun (WGS) entry which is preliminary data.</text>
</comment>
<keyword evidence="3 5" id="KW-0238">DNA-binding</keyword>
<keyword evidence="2" id="KW-0805">Transcription regulation</keyword>
<dbReference type="InterPro" id="IPR001867">
    <property type="entry name" value="OmpR/PhoB-type_DNA-bd"/>
</dbReference>
<dbReference type="InterPro" id="IPR011990">
    <property type="entry name" value="TPR-like_helical_dom_sf"/>
</dbReference>
<evidence type="ECO:0000256" key="2">
    <source>
        <dbReference type="ARBA" id="ARBA00023015"/>
    </source>
</evidence>
<dbReference type="InterPro" id="IPR016032">
    <property type="entry name" value="Sig_transdc_resp-reg_C-effctor"/>
</dbReference>
<feature type="DNA-binding region" description="OmpR/PhoB-type" evidence="5">
    <location>
        <begin position="1"/>
        <end position="99"/>
    </location>
</feature>
<dbReference type="AlphaFoldDB" id="A0A8J3JAN5"/>
<sequence>MACVEFSLLGPVEARLDGRVVPLGPPKQRLLLAVLLLEPGRIVPVHRLYELLWGEAQPRNARTAVQVLVSRLRAALAAADADRHGVRLVTQGPGYLVEVAPERVDLHRFRALVERAGRSDSTAHRARLLGDALGLWHGPALADVTDPGVRDRLCAGLTEQHWRAREDWYDAELHLGRHATLLAELRDRVAEQPLRQRLVGQLMLALYRNGQQDDALAVYHRLRVRLADELGLDPVPELRTLHEAVLRADPDPVTSGWEPPSPAQLPPVPAGFTGRTAELARLDALVDAGVPVVVSGVGGVGKTALAVRWAHTAADRYPDGTLHADLRGHSDGGPVDPGAVLDRFLRALGVPGPSVPADPQARTDLYRSMVADRRILVVLDNAGSAAQVRPLLPTAPGCTVLVTSRDRLGGLVATDGARLLSLDPLDGTAAAALLADALGADDAAAAELARLCDGLPLALRIAAGRLAVDPACTPASLVADLANAEHRLDALRLGTDVSVAEAFAGSYRALPGPAARLFRLLCLAPGTAVPAYAAAALAGLDVAEARTLLSELTVANLVLPLADARYGMHDLIRAYARQRLDADEPAADRDAALRRLAVAYLGVLTAARAAIGGPQRLDAPLPDEPEPAPFASRGAALDWLDTERETLAELVERCAAHGWPDLCWRLVHAQFRYQELRGRYDAWVALERLGLAAAKECGDELVIAARHRALGTALGNVRPGEEAFEHLTEALRRHRAAGDAAGELSDETNLGLTYFNAGAYAAAREHSRTALRLAYAAGDVRHQVLALNNLGIAQGADGLVTEAADTLREGIALSERSGVTDTLHLLHSNLAEALTLLGDTEAARQAAVRGRQLSRLAGDRAGEAGALVTLGELLPPDGARAALQEALRLYREVGARAADRVRDRLRQYD</sequence>
<dbReference type="SUPFAM" id="SSF52540">
    <property type="entry name" value="P-loop containing nucleoside triphosphate hydrolases"/>
    <property type="match status" value="1"/>
</dbReference>
<dbReference type="InterPro" id="IPR005158">
    <property type="entry name" value="BTAD"/>
</dbReference>
<dbReference type="Pfam" id="PF03704">
    <property type="entry name" value="BTAD"/>
    <property type="match status" value="1"/>
</dbReference>
<dbReference type="SUPFAM" id="SSF48452">
    <property type="entry name" value="TPR-like"/>
    <property type="match status" value="2"/>
</dbReference>
<dbReference type="EMBL" id="BOMB01000033">
    <property type="protein sequence ID" value="GID14851.1"/>
    <property type="molecule type" value="Genomic_DNA"/>
</dbReference>
<evidence type="ECO:0000256" key="4">
    <source>
        <dbReference type="ARBA" id="ARBA00023163"/>
    </source>
</evidence>
<dbReference type="SMART" id="SM00862">
    <property type="entry name" value="Trans_reg_C"/>
    <property type="match status" value="1"/>
</dbReference>
<keyword evidence="8" id="KW-1185">Reference proteome</keyword>
<dbReference type="CDD" id="cd15831">
    <property type="entry name" value="BTAD"/>
    <property type="match status" value="1"/>
</dbReference>
<dbReference type="PANTHER" id="PTHR35807">
    <property type="entry name" value="TRANSCRIPTIONAL REGULATOR REDD-RELATED"/>
    <property type="match status" value="1"/>
</dbReference>
<dbReference type="InterPro" id="IPR027417">
    <property type="entry name" value="P-loop_NTPase"/>
</dbReference>
<evidence type="ECO:0000256" key="1">
    <source>
        <dbReference type="ARBA" id="ARBA00005820"/>
    </source>
</evidence>
<feature type="domain" description="OmpR/PhoB-type" evidence="6">
    <location>
        <begin position="1"/>
        <end position="99"/>
    </location>
</feature>
<organism evidence="7 8">
    <name type="scientific">Actinocatenispora rupis</name>
    <dbReference type="NCBI Taxonomy" id="519421"/>
    <lineage>
        <taxon>Bacteria</taxon>
        <taxon>Bacillati</taxon>
        <taxon>Actinomycetota</taxon>
        <taxon>Actinomycetes</taxon>
        <taxon>Micromonosporales</taxon>
        <taxon>Micromonosporaceae</taxon>
        <taxon>Actinocatenispora</taxon>
    </lineage>
</organism>
<dbReference type="Gene3D" id="1.25.40.10">
    <property type="entry name" value="Tetratricopeptide repeat domain"/>
    <property type="match status" value="2"/>
</dbReference>
<reference evidence="7" key="1">
    <citation type="submission" date="2021-01" db="EMBL/GenBank/DDBJ databases">
        <title>Whole genome shotgun sequence of Actinocatenispora rupis NBRC 107355.</title>
        <authorList>
            <person name="Komaki H."/>
            <person name="Tamura T."/>
        </authorList>
    </citation>
    <scope>NUCLEOTIDE SEQUENCE</scope>
    <source>
        <strain evidence="7">NBRC 107355</strain>
    </source>
</reference>
<dbReference type="Pfam" id="PF00486">
    <property type="entry name" value="Trans_reg_C"/>
    <property type="match status" value="1"/>
</dbReference>
<dbReference type="Gene3D" id="1.10.10.10">
    <property type="entry name" value="Winged helix-like DNA-binding domain superfamily/Winged helix DNA-binding domain"/>
    <property type="match status" value="1"/>
</dbReference>
<dbReference type="PRINTS" id="PR00364">
    <property type="entry name" value="DISEASERSIST"/>
</dbReference>
<dbReference type="Gene3D" id="3.40.50.300">
    <property type="entry name" value="P-loop containing nucleotide triphosphate hydrolases"/>
    <property type="match status" value="1"/>
</dbReference>
<evidence type="ECO:0000256" key="5">
    <source>
        <dbReference type="PROSITE-ProRule" id="PRU01091"/>
    </source>
</evidence>
<comment type="similarity">
    <text evidence="1">Belongs to the AfsR/DnrI/RedD regulatory family.</text>
</comment>
<dbReference type="GO" id="GO:0000160">
    <property type="term" value="P:phosphorelay signal transduction system"/>
    <property type="evidence" value="ECO:0007669"/>
    <property type="project" value="InterPro"/>
</dbReference>
<evidence type="ECO:0000313" key="8">
    <source>
        <dbReference type="Proteomes" id="UP000612808"/>
    </source>
</evidence>
<dbReference type="GO" id="GO:0006355">
    <property type="term" value="P:regulation of DNA-templated transcription"/>
    <property type="evidence" value="ECO:0007669"/>
    <property type="project" value="InterPro"/>
</dbReference>
<protein>
    <submittedName>
        <fullName evidence="7">SARP family transcriptional regulator</fullName>
    </submittedName>
</protein>
<dbReference type="SUPFAM" id="SSF46894">
    <property type="entry name" value="C-terminal effector domain of the bipartite response regulators"/>
    <property type="match status" value="1"/>
</dbReference>
<evidence type="ECO:0000313" key="7">
    <source>
        <dbReference type="EMBL" id="GID14851.1"/>
    </source>
</evidence>
<dbReference type="SMART" id="SM01043">
    <property type="entry name" value="BTAD"/>
    <property type="match status" value="1"/>
</dbReference>
<dbReference type="InterPro" id="IPR051677">
    <property type="entry name" value="AfsR-DnrI-RedD_regulator"/>
</dbReference>
<dbReference type="Proteomes" id="UP000612808">
    <property type="component" value="Unassembled WGS sequence"/>
</dbReference>
<dbReference type="InterPro" id="IPR036388">
    <property type="entry name" value="WH-like_DNA-bd_sf"/>
</dbReference>
<dbReference type="PROSITE" id="PS51755">
    <property type="entry name" value="OMPR_PHOB"/>
    <property type="match status" value="1"/>
</dbReference>
<keyword evidence="4" id="KW-0804">Transcription</keyword>
<dbReference type="GO" id="GO:0003677">
    <property type="term" value="F:DNA binding"/>
    <property type="evidence" value="ECO:0007669"/>
    <property type="project" value="UniProtKB-UniRule"/>
</dbReference>
<accession>A0A8J3JAN5</accession>
<name>A0A8J3JAN5_9ACTN</name>
<evidence type="ECO:0000256" key="3">
    <source>
        <dbReference type="ARBA" id="ARBA00023125"/>
    </source>
</evidence>
<evidence type="ECO:0000259" key="6">
    <source>
        <dbReference type="PROSITE" id="PS51755"/>
    </source>
</evidence>
<dbReference type="PANTHER" id="PTHR35807:SF1">
    <property type="entry name" value="TRANSCRIPTIONAL REGULATOR REDD"/>
    <property type="match status" value="1"/>
</dbReference>